<evidence type="ECO:0000256" key="4">
    <source>
        <dbReference type="SAM" id="MobiDB-lite"/>
    </source>
</evidence>
<dbReference type="GO" id="GO:0001965">
    <property type="term" value="F:G-protein alpha-subunit binding"/>
    <property type="evidence" value="ECO:0007669"/>
    <property type="project" value="TreeGrafter"/>
</dbReference>
<keyword evidence="3" id="KW-0143">Chaperone</keyword>
<dbReference type="GO" id="GO:0005085">
    <property type="term" value="F:guanyl-nucleotide exchange factor activity"/>
    <property type="evidence" value="ECO:0007669"/>
    <property type="project" value="UniProtKB-KW"/>
</dbReference>
<dbReference type="GO" id="GO:0007186">
    <property type="term" value="P:G protein-coupled receptor signaling pathway"/>
    <property type="evidence" value="ECO:0007669"/>
    <property type="project" value="TreeGrafter"/>
</dbReference>
<comment type="similarity">
    <text evidence="1">Belongs to the synembryn family.</text>
</comment>
<evidence type="ECO:0000256" key="1">
    <source>
        <dbReference type="ARBA" id="ARBA00009049"/>
    </source>
</evidence>
<accession>A0A0C2YYD1</accession>
<evidence type="ECO:0000256" key="2">
    <source>
        <dbReference type="ARBA" id="ARBA00022658"/>
    </source>
</evidence>
<dbReference type="STRING" id="686832.A0A0C2YYD1"/>
<organism evidence="5 6">
    <name type="scientific">Hebeloma cylindrosporum</name>
    <dbReference type="NCBI Taxonomy" id="76867"/>
    <lineage>
        <taxon>Eukaryota</taxon>
        <taxon>Fungi</taxon>
        <taxon>Dikarya</taxon>
        <taxon>Basidiomycota</taxon>
        <taxon>Agaricomycotina</taxon>
        <taxon>Agaricomycetes</taxon>
        <taxon>Agaricomycetidae</taxon>
        <taxon>Agaricales</taxon>
        <taxon>Agaricineae</taxon>
        <taxon>Hymenogastraceae</taxon>
        <taxon>Hebeloma</taxon>
    </lineage>
</organism>
<dbReference type="OrthoDB" id="5585685at2759"/>
<keyword evidence="6" id="KW-1185">Reference proteome</keyword>
<dbReference type="AlphaFoldDB" id="A0A0C2YYD1"/>
<evidence type="ECO:0000313" key="5">
    <source>
        <dbReference type="EMBL" id="KIM46002.1"/>
    </source>
</evidence>
<name>A0A0C2YYD1_HEBCY</name>
<dbReference type="InterPro" id="IPR019318">
    <property type="entry name" value="Gua_nucleotide_exch_fac_Ric8"/>
</dbReference>
<evidence type="ECO:0000256" key="3">
    <source>
        <dbReference type="ARBA" id="ARBA00023186"/>
    </source>
</evidence>
<evidence type="ECO:0000313" key="6">
    <source>
        <dbReference type="Proteomes" id="UP000053424"/>
    </source>
</evidence>
<feature type="compositionally biased region" description="Polar residues" evidence="4">
    <location>
        <begin position="326"/>
        <end position="340"/>
    </location>
</feature>
<feature type="region of interest" description="Disordered" evidence="4">
    <location>
        <begin position="301"/>
        <end position="344"/>
    </location>
</feature>
<dbReference type="PANTHER" id="PTHR12425">
    <property type="entry name" value="SYNEMBRYN"/>
    <property type="match status" value="1"/>
</dbReference>
<reference evidence="6" key="2">
    <citation type="submission" date="2015-01" db="EMBL/GenBank/DDBJ databases">
        <title>Evolutionary Origins and Diversification of the Mycorrhizal Mutualists.</title>
        <authorList>
            <consortium name="DOE Joint Genome Institute"/>
            <consortium name="Mycorrhizal Genomics Consortium"/>
            <person name="Kohler A."/>
            <person name="Kuo A."/>
            <person name="Nagy L.G."/>
            <person name="Floudas D."/>
            <person name="Copeland A."/>
            <person name="Barry K.W."/>
            <person name="Cichocki N."/>
            <person name="Veneault-Fourrey C."/>
            <person name="LaButti K."/>
            <person name="Lindquist E.A."/>
            <person name="Lipzen A."/>
            <person name="Lundell T."/>
            <person name="Morin E."/>
            <person name="Murat C."/>
            <person name="Riley R."/>
            <person name="Ohm R."/>
            <person name="Sun H."/>
            <person name="Tunlid A."/>
            <person name="Henrissat B."/>
            <person name="Grigoriev I.V."/>
            <person name="Hibbett D.S."/>
            <person name="Martin F."/>
        </authorList>
    </citation>
    <scope>NUCLEOTIDE SEQUENCE [LARGE SCALE GENOMIC DNA]</scope>
    <source>
        <strain evidence="6">h7</strain>
    </source>
</reference>
<dbReference type="EMBL" id="KN831771">
    <property type="protein sequence ID" value="KIM46002.1"/>
    <property type="molecule type" value="Genomic_DNA"/>
</dbReference>
<dbReference type="GO" id="GO:0005737">
    <property type="term" value="C:cytoplasm"/>
    <property type="evidence" value="ECO:0007669"/>
    <property type="project" value="TreeGrafter"/>
</dbReference>
<reference evidence="5 6" key="1">
    <citation type="submission" date="2014-04" db="EMBL/GenBank/DDBJ databases">
        <authorList>
            <consortium name="DOE Joint Genome Institute"/>
            <person name="Kuo A."/>
            <person name="Gay G."/>
            <person name="Dore J."/>
            <person name="Kohler A."/>
            <person name="Nagy L.G."/>
            <person name="Floudas D."/>
            <person name="Copeland A."/>
            <person name="Barry K.W."/>
            <person name="Cichocki N."/>
            <person name="Veneault-Fourrey C."/>
            <person name="LaButti K."/>
            <person name="Lindquist E.A."/>
            <person name="Lipzen A."/>
            <person name="Lundell T."/>
            <person name="Morin E."/>
            <person name="Murat C."/>
            <person name="Sun H."/>
            <person name="Tunlid A."/>
            <person name="Henrissat B."/>
            <person name="Grigoriev I.V."/>
            <person name="Hibbett D.S."/>
            <person name="Martin F."/>
            <person name="Nordberg H.P."/>
            <person name="Cantor M.N."/>
            <person name="Hua S.X."/>
        </authorList>
    </citation>
    <scope>NUCLEOTIDE SEQUENCE [LARGE SCALE GENOMIC DNA]</scope>
    <source>
        <strain evidence="6">h7</strain>
    </source>
</reference>
<gene>
    <name evidence="5" type="ORF">M413DRAFT_441068</name>
</gene>
<dbReference type="Proteomes" id="UP000053424">
    <property type="component" value="Unassembled WGS sequence"/>
</dbReference>
<keyword evidence="2" id="KW-0344">Guanine-nucleotide releasing factor</keyword>
<dbReference type="HOGENOM" id="CLU_015532_1_0_1"/>
<proteinExistence type="inferred from homology"/>
<sequence length="588" mass="64120">MSDILKAYNALSTASSRSDVTAVFNSIINATPFTFDKDSRVELIKAIIQDLKTCGSKGRLNSKDAAQALLAVKTLGKDPAGSKYLSEAPSLLTLLGFATTFKDDPEASSEALRSIANALLLIEEARSTFISKDVNGGDTCIVMLEKSTSPDHIFILSRMLFLSTASGTTYIETVVEGKYNGRTIVDILGSKLDLMTTAVRNGAPTSKEAMSDLLKFIFNILLHYPKLVETEPQNSYTTGGEKVLGDFWNARLDPLLPPLLRVFHNLPPSSPCPILAPLTHVIHSLITIPITPALKHVWFGQPSPTSSRNSTTNSPKNRTPQRSRSDSPTRLTQSPISPKPSTLDRALSRLAAGRRSLSRTPPPPTSTSFDVLQRSLDLLESSFSRYLPGSIDPDDPDVRQRCKAESNETLDDMLSPLVVLISRICIADEGSRARVRQIIAPEDLDRSTPLESRADLLGRCLRLLACVYHPRLKDAVGELLFAVADSDASTLSMLFGYGNVAGFLFHKGVFSAPQTSSSSSTGLSTSDQINPITGTVVQPKIDLPDMSDEEKEREMEKLFVLFDRLEKTGAINPEQNPMRKAIQKGQMG</sequence>
<dbReference type="Pfam" id="PF10165">
    <property type="entry name" value="Ric8"/>
    <property type="match status" value="1"/>
</dbReference>
<protein>
    <submittedName>
        <fullName evidence="5">Uncharacterized protein</fullName>
    </submittedName>
</protein>
<dbReference type="PANTHER" id="PTHR12425:SF5">
    <property type="entry name" value="SYNEMBRYN"/>
    <property type="match status" value="1"/>
</dbReference>
<feature type="compositionally biased region" description="Low complexity" evidence="4">
    <location>
        <begin position="302"/>
        <end position="320"/>
    </location>
</feature>